<sequence>MEPGNADLPYFLDSIVADFLRLLHAVDTFPRGGLYSGYYAIQAAQRYERYWTAVLRVQPMGKGSAAILPPLDVAYAWLVHRQDPAGYKSAMTALGVAKPHPASAEQAFGFSIDCADRTEWKKVAGEHPQWPPPAPGSSYGVESECRTCTSSFRNAAVDLANAMVHFSRLLHTWMRPHFLDSAFLQRAWGRFSKFLRLHIAYPQEVLVPAADIALIWHTYLGLSDKYAEMWVLMFKRLQKDSPLQQLPAELWRPDYLALSPDMRAEAYGRTAVLYQQMYGEPYNDPDTAWIAPEVPYPLAAPYSPIAPLLQALEDAPKPSAHYLGTERAETLFGKGQSWASAKVPRAGAHALYLAWLMSSRAEHYYDNAGYQRCCLPRKIVHTKALSHVPTAVAAVVSCAYFLDLPATSKHPYLRCINVSNRQWKPPYSATAAAASSSFAAGQQPPQPPPPSPQSSQALQQQPIAGGGFSPTDVELLLRPSSQEHLLIGLNQLLQLDGGGGSSSGGKGGGNGGGGKDGGGGSGAAGARGSVALLWSILGDKAAAYLAQLLFKGAWQRAIATSVGHMQREYAHKKFNARDRDCVHYYGTTDYYHAGMLYYMYGADGYAFDDPRRNQFDGSIMAVGGGDGGGGGGGGGWGGGWGGGGGGDGGGGSGCGGGGGGGGCGGGCGGGG</sequence>
<dbReference type="InParanoid" id="A0A2K3D893"/>
<evidence type="ECO:0000256" key="1">
    <source>
        <dbReference type="SAM" id="MobiDB-lite"/>
    </source>
</evidence>
<dbReference type="OrthoDB" id="537826at2759"/>
<dbReference type="EMBL" id="CM008972">
    <property type="protein sequence ID" value="PNW76748.1"/>
    <property type="molecule type" value="Genomic_DNA"/>
</dbReference>
<feature type="region of interest" description="Disordered" evidence="1">
    <location>
        <begin position="434"/>
        <end position="463"/>
    </location>
</feature>
<dbReference type="Pfam" id="PF07173">
    <property type="entry name" value="GRDP-like"/>
    <property type="match status" value="1"/>
</dbReference>
<dbReference type="GeneID" id="5725059"/>
<dbReference type="RefSeq" id="XP_042919605.1">
    <property type="nucleotide sequence ID" value="XM_043067598.1"/>
</dbReference>
<gene>
    <name evidence="2" type="ORF">CHLRE_11g469650v5</name>
</gene>
<proteinExistence type="predicted"/>
<name>A0A2K3D893_CHLRE</name>
<dbReference type="PANTHER" id="PTHR34365:SF7">
    <property type="entry name" value="GLYCINE-RICH DOMAIN-CONTAINING PROTEIN 1"/>
    <property type="match status" value="1"/>
</dbReference>
<feature type="compositionally biased region" description="Low complexity" evidence="1">
    <location>
        <begin position="434"/>
        <end position="443"/>
    </location>
</feature>
<feature type="compositionally biased region" description="Low complexity" evidence="1">
    <location>
        <begin position="453"/>
        <end position="462"/>
    </location>
</feature>
<organism evidence="2 3">
    <name type="scientific">Chlamydomonas reinhardtii</name>
    <name type="common">Chlamydomonas smithii</name>
    <dbReference type="NCBI Taxonomy" id="3055"/>
    <lineage>
        <taxon>Eukaryota</taxon>
        <taxon>Viridiplantae</taxon>
        <taxon>Chlorophyta</taxon>
        <taxon>core chlorophytes</taxon>
        <taxon>Chlorophyceae</taxon>
        <taxon>CS clade</taxon>
        <taxon>Chlamydomonadales</taxon>
        <taxon>Chlamydomonadaceae</taxon>
        <taxon>Chlamydomonas</taxon>
    </lineage>
</organism>
<protein>
    <submittedName>
        <fullName evidence="2">Uncharacterized protein</fullName>
    </submittedName>
</protein>
<keyword evidence="3" id="KW-1185">Reference proteome</keyword>
<dbReference type="KEGG" id="cre:CHLRE_11g469650v5"/>
<evidence type="ECO:0000313" key="2">
    <source>
        <dbReference type="EMBL" id="PNW76748.1"/>
    </source>
</evidence>
<feature type="region of interest" description="Disordered" evidence="1">
    <location>
        <begin position="498"/>
        <end position="521"/>
    </location>
</feature>
<dbReference type="AlphaFoldDB" id="A0A2K3D893"/>
<dbReference type="ExpressionAtlas" id="A0A2K3D893">
    <property type="expression patterns" value="baseline"/>
</dbReference>
<reference evidence="2 3" key="1">
    <citation type="journal article" date="2007" name="Science">
        <title>The Chlamydomonas genome reveals the evolution of key animal and plant functions.</title>
        <authorList>
            <person name="Merchant S.S."/>
            <person name="Prochnik S.E."/>
            <person name="Vallon O."/>
            <person name="Harris E.H."/>
            <person name="Karpowicz S.J."/>
            <person name="Witman G.B."/>
            <person name="Terry A."/>
            <person name="Salamov A."/>
            <person name="Fritz-Laylin L.K."/>
            <person name="Marechal-Drouard L."/>
            <person name="Marshall W.F."/>
            <person name="Qu L.H."/>
            <person name="Nelson D.R."/>
            <person name="Sanderfoot A.A."/>
            <person name="Spalding M.H."/>
            <person name="Kapitonov V.V."/>
            <person name="Ren Q."/>
            <person name="Ferris P."/>
            <person name="Lindquist E."/>
            <person name="Shapiro H."/>
            <person name="Lucas S.M."/>
            <person name="Grimwood J."/>
            <person name="Schmutz J."/>
            <person name="Cardol P."/>
            <person name="Cerutti H."/>
            <person name="Chanfreau G."/>
            <person name="Chen C.L."/>
            <person name="Cognat V."/>
            <person name="Croft M.T."/>
            <person name="Dent R."/>
            <person name="Dutcher S."/>
            <person name="Fernandez E."/>
            <person name="Fukuzawa H."/>
            <person name="Gonzalez-Ballester D."/>
            <person name="Gonzalez-Halphen D."/>
            <person name="Hallmann A."/>
            <person name="Hanikenne M."/>
            <person name="Hippler M."/>
            <person name="Inwood W."/>
            <person name="Jabbari K."/>
            <person name="Kalanon M."/>
            <person name="Kuras R."/>
            <person name="Lefebvre P.A."/>
            <person name="Lemaire S.D."/>
            <person name="Lobanov A.V."/>
            <person name="Lohr M."/>
            <person name="Manuell A."/>
            <person name="Meier I."/>
            <person name="Mets L."/>
            <person name="Mittag M."/>
            <person name="Mittelmeier T."/>
            <person name="Moroney J.V."/>
            <person name="Moseley J."/>
            <person name="Napoli C."/>
            <person name="Nedelcu A.M."/>
            <person name="Niyogi K."/>
            <person name="Novoselov S.V."/>
            <person name="Paulsen I.T."/>
            <person name="Pazour G."/>
            <person name="Purton S."/>
            <person name="Ral J.P."/>
            <person name="Riano-Pachon D.M."/>
            <person name="Riekhof W."/>
            <person name="Rymarquis L."/>
            <person name="Schroda M."/>
            <person name="Stern D."/>
            <person name="Umen J."/>
            <person name="Willows R."/>
            <person name="Wilson N."/>
            <person name="Zimmer S.L."/>
            <person name="Allmer J."/>
            <person name="Balk J."/>
            <person name="Bisova K."/>
            <person name="Chen C.J."/>
            <person name="Elias M."/>
            <person name="Gendler K."/>
            <person name="Hauser C."/>
            <person name="Lamb M.R."/>
            <person name="Ledford H."/>
            <person name="Long J.C."/>
            <person name="Minagawa J."/>
            <person name="Page M.D."/>
            <person name="Pan J."/>
            <person name="Pootakham W."/>
            <person name="Roje S."/>
            <person name="Rose A."/>
            <person name="Stahlberg E."/>
            <person name="Terauchi A.M."/>
            <person name="Yang P."/>
            <person name="Ball S."/>
            <person name="Bowler C."/>
            <person name="Dieckmann C.L."/>
            <person name="Gladyshev V.N."/>
            <person name="Green P."/>
            <person name="Jorgensen R."/>
            <person name="Mayfield S."/>
            <person name="Mueller-Roeber B."/>
            <person name="Rajamani S."/>
            <person name="Sayre R.T."/>
            <person name="Brokstein P."/>
            <person name="Dubchak I."/>
            <person name="Goodstein D."/>
            <person name="Hornick L."/>
            <person name="Huang Y.W."/>
            <person name="Jhaveri J."/>
            <person name="Luo Y."/>
            <person name="Martinez D."/>
            <person name="Ngau W.C."/>
            <person name="Otillar B."/>
            <person name="Poliakov A."/>
            <person name="Porter A."/>
            <person name="Szajkowski L."/>
            <person name="Werner G."/>
            <person name="Zhou K."/>
            <person name="Grigoriev I.V."/>
            <person name="Rokhsar D.S."/>
            <person name="Grossman A.R."/>
        </authorList>
    </citation>
    <scope>NUCLEOTIDE SEQUENCE [LARGE SCALE GENOMIC DNA]</scope>
    <source>
        <strain evidence="3">CC-503</strain>
    </source>
</reference>
<dbReference type="InterPro" id="IPR009836">
    <property type="entry name" value="GRDP-like"/>
</dbReference>
<dbReference type="STRING" id="3055.A0A2K3D893"/>
<accession>A0A2K3D893</accession>
<dbReference type="Gramene" id="PNW76748">
    <property type="protein sequence ID" value="PNW76748"/>
    <property type="gene ID" value="CHLRE_11g469650v5"/>
</dbReference>
<dbReference type="PANTHER" id="PTHR34365">
    <property type="entry name" value="ENOLASE (DUF1399)"/>
    <property type="match status" value="1"/>
</dbReference>
<dbReference type="Proteomes" id="UP000006906">
    <property type="component" value="Chromosome 11"/>
</dbReference>
<evidence type="ECO:0000313" key="3">
    <source>
        <dbReference type="Proteomes" id="UP000006906"/>
    </source>
</evidence>